<keyword evidence="3" id="KW-1185">Reference proteome</keyword>
<evidence type="ECO:0000313" key="3">
    <source>
        <dbReference type="Proteomes" id="UP001208567"/>
    </source>
</evidence>
<evidence type="ECO:0000313" key="2">
    <source>
        <dbReference type="EMBL" id="GLC28801.1"/>
    </source>
</evidence>
<keyword evidence="1" id="KW-0472">Membrane</keyword>
<dbReference type="RefSeq" id="WP_264848069.1">
    <property type="nucleotide sequence ID" value="NZ_BRXR01000001.1"/>
</dbReference>
<feature type="transmembrane region" description="Helical" evidence="1">
    <location>
        <begin position="6"/>
        <end position="23"/>
    </location>
</feature>
<gene>
    <name evidence="2" type="ORF">bsdE14_02110</name>
</gene>
<comment type="caution">
    <text evidence="2">The sequence shown here is derived from an EMBL/GenBank/DDBJ whole genome shotgun (WGS) entry which is preliminary data.</text>
</comment>
<name>A0ABQ5N0U5_9CLOT</name>
<dbReference type="Pfam" id="PF12669">
    <property type="entry name" value="FeoB_associated"/>
    <property type="match status" value="1"/>
</dbReference>
<proteinExistence type="predicted"/>
<organism evidence="2 3">
    <name type="scientific">Clostridium omnivorum</name>
    <dbReference type="NCBI Taxonomy" id="1604902"/>
    <lineage>
        <taxon>Bacteria</taxon>
        <taxon>Bacillati</taxon>
        <taxon>Bacillota</taxon>
        <taxon>Clostridia</taxon>
        <taxon>Eubacteriales</taxon>
        <taxon>Clostridiaceae</taxon>
        <taxon>Clostridium</taxon>
    </lineage>
</organism>
<reference evidence="2 3" key="1">
    <citation type="journal article" date="2024" name="Int. J. Syst. Evol. Microbiol.">
        <title>Clostridium omnivorum sp. nov., isolated from anoxic soil under the treatment of reductive soil disinfestation.</title>
        <authorList>
            <person name="Ueki A."/>
            <person name="Tonouchi A."/>
            <person name="Kaku N."/>
            <person name="Honma S."/>
            <person name="Ueki K."/>
        </authorList>
    </citation>
    <scope>NUCLEOTIDE SEQUENCE [LARGE SCALE GENOMIC DNA]</scope>
    <source>
        <strain evidence="2 3">E14</strain>
    </source>
</reference>
<dbReference type="EMBL" id="BRXR01000001">
    <property type="protein sequence ID" value="GLC28801.1"/>
    <property type="molecule type" value="Genomic_DNA"/>
</dbReference>
<evidence type="ECO:0000256" key="1">
    <source>
        <dbReference type="SAM" id="Phobius"/>
    </source>
</evidence>
<sequence length="49" mass="5180">MIVEIIVTVGIIAAAGYILFKNLKKSVSGKCNCGSCSSSCPKYNSPKQK</sequence>
<accession>A0ABQ5N0U5</accession>
<keyword evidence="1" id="KW-0812">Transmembrane</keyword>
<evidence type="ECO:0008006" key="4">
    <source>
        <dbReference type="Google" id="ProtNLM"/>
    </source>
</evidence>
<keyword evidence="1" id="KW-1133">Transmembrane helix</keyword>
<protein>
    <recommendedName>
        <fullName evidence="4">FeoB-associated Cys-rich membrane protein</fullName>
    </recommendedName>
</protein>
<dbReference type="Proteomes" id="UP001208567">
    <property type="component" value="Unassembled WGS sequence"/>
</dbReference>